<dbReference type="InterPro" id="IPR002685">
    <property type="entry name" value="Glyco_trans_15"/>
</dbReference>
<keyword evidence="3" id="KW-0472">Membrane</keyword>
<dbReference type="GO" id="GO:0000026">
    <property type="term" value="F:alpha-1,2-mannosyltransferase activity"/>
    <property type="evidence" value="ECO:0007669"/>
    <property type="project" value="TreeGrafter"/>
</dbReference>
<keyword evidence="3" id="KW-0812">Transmembrane</keyword>
<accession>A0A1R0GZ24</accession>
<reference evidence="5 6" key="1">
    <citation type="journal article" date="2016" name="Mol. Biol. Evol.">
        <title>Genome-Wide Survey of Gut Fungi (Harpellales) Reveals the First Horizontally Transferred Ubiquitin Gene from a Mosquito Host.</title>
        <authorList>
            <person name="Wang Y."/>
            <person name="White M.M."/>
            <person name="Kvist S."/>
            <person name="Moncalvo J.M."/>
        </authorList>
    </citation>
    <scope>NUCLEOTIDE SEQUENCE [LARGE SCALE GENOMIC DNA]</scope>
    <source>
        <strain evidence="5 6">ALG-7-W6</strain>
    </source>
</reference>
<dbReference type="GO" id="GO:0005794">
    <property type="term" value="C:Golgi apparatus"/>
    <property type="evidence" value="ECO:0007669"/>
    <property type="project" value="TreeGrafter"/>
</dbReference>
<keyword evidence="3" id="KW-1133">Transmembrane helix</keyword>
<evidence type="ECO:0000313" key="5">
    <source>
        <dbReference type="EMBL" id="OLY82127.1"/>
    </source>
</evidence>
<evidence type="ECO:0000313" key="4">
    <source>
        <dbReference type="EMBL" id="OLY80433.1"/>
    </source>
</evidence>
<dbReference type="AlphaFoldDB" id="A0A1R0GZ24"/>
<feature type="transmembrane region" description="Helical" evidence="3">
    <location>
        <begin position="7"/>
        <end position="28"/>
    </location>
</feature>
<dbReference type="Proteomes" id="UP000187455">
    <property type="component" value="Unassembled WGS sequence"/>
</dbReference>
<dbReference type="EMBL" id="LSSL01003479">
    <property type="protein sequence ID" value="OLY80433.1"/>
    <property type="molecule type" value="Genomic_DNA"/>
</dbReference>
<keyword evidence="6" id="KW-1185">Reference proteome</keyword>
<evidence type="ECO:0000256" key="3">
    <source>
        <dbReference type="SAM" id="Phobius"/>
    </source>
</evidence>
<dbReference type="SUPFAM" id="SSF53448">
    <property type="entry name" value="Nucleotide-diphospho-sugar transferases"/>
    <property type="match status" value="1"/>
</dbReference>
<dbReference type="PANTHER" id="PTHR31121:SF2">
    <property type="entry name" value="MANNOSYLTRANSFERASE KTR5-RELATED"/>
    <property type="match status" value="1"/>
</dbReference>
<reference evidence="5" key="2">
    <citation type="submission" date="2017-01" db="EMBL/GenBank/DDBJ databases">
        <authorList>
            <person name="Mah S.A."/>
            <person name="Swanson W.J."/>
            <person name="Moy G.W."/>
            <person name="Vacquier V.D."/>
        </authorList>
    </citation>
    <scope>NUCLEOTIDE SEQUENCE</scope>
    <source>
        <strain evidence="5">ALG-7-W6</strain>
    </source>
</reference>
<name>A0A1R0GZ24_9FUNG</name>
<gene>
    <name evidence="5" type="ORF">AYI68_g3758</name>
    <name evidence="4" type="ORF">AYI68_g5467</name>
</gene>
<organism evidence="5 6">
    <name type="scientific">Smittium mucronatum</name>
    <dbReference type="NCBI Taxonomy" id="133383"/>
    <lineage>
        <taxon>Eukaryota</taxon>
        <taxon>Fungi</taxon>
        <taxon>Fungi incertae sedis</taxon>
        <taxon>Zoopagomycota</taxon>
        <taxon>Kickxellomycotina</taxon>
        <taxon>Harpellomycetes</taxon>
        <taxon>Harpellales</taxon>
        <taxon>Legeriomycetaceae</taxon>
        <taxon>Smittium</taxon>
    </lineage>
</organism>
<keyword evidence="5" id="KW-0328">Glycosyltransferase</keyword>
<dbReference type="GO" id="GO:0000032">
    <property type="term" value="P:cell wall mannoprotein biosynthetic process"/>
    <property type="evidence" value="ECO:0007669"/>
    <property type="project" value="TreeGrafter"/>
</dbReference>
<dbReference type="GO" id="GO:0006487">
    <property type="term" value="P:protein N-linked glycosylation"/>
    <property type="evidence" value="ECO:0007669"/>
    <property type="project" value="TreeGrafter"/>
</dbReference>
<protein>
    <submittedName>
        <fullName evidence="5">Putative mannosyltransferase KTR3</fullName>
    </submittedName>
</protein>
<dbReference type="Pfam" id="PF01793">
    <property type="entry name" value="Glyco_transf_15"/>
    <property type="match status" value="1"/>
</dbReference>
<dbReference type="STRING" id="133383.A0A1R0GZ24"/>
<evidence type="ECO:0000313" key="6">
    <source>
        <dbReference type="Proteomes" id="UP000187455"/>
    </source>
</evidence>
<comment type="caution">
    <text evidence="5">The sequence shown here is derived from an EMBL/GenBank/DDBJ whole genome shotgun (WGS) entry which is preliminary data.</text>
</comment>
<dbReference type="EMBL" id="LSSL01001893">
    <property type="protein sequence ID" value="OLY82127.1"/>
    <property type="molecule type" value="Genomic_DNA"/>
</dbReference>
<comment type="similarity">
    <text evidence="1">Belongs to the glycosyltransferase 15 family.</text>
</comment>
<dbReference type="OrthoDB" id="439943at2759"/>
<sequence length="512" mass="60702">MVRVYKVFAITSFVVFFILYFLLVLVPFHSKPRLSHTDQVCLDKENCGISHTGDIVLEGILKISSDKNSNSLNPGRVPKLTSKDFQFSVNTLRVDGIPENIEEVDYSNLTLNFTRLNGWPSAFPHDLESYRQNVLKTTYFNKNTQWVQEIAPYTWHHRGKAEDYYINHTDSREKAAILVLVRNKELNQILHSMRQLEDRFNRKNRYPYIFLNDKPFSNKFMEFVARATDSNTTFSIIPKEHWSVPSDINMKKVKSNFKVLDRLDIPYAKSMSYRHMCRFNSGFFYKHPLLHSLKYYWRLEPDIDFYCDLKYDPFTFMRKNGKLYSFVVSLLELEMTIPTLWEHTLSFANATNLSSTLFSMFAKQTKPYPGKFKGIDSSRYNLCHFWSNFEIASLDFYRSPEYQQYFDYLDSTGNFFYERWGDAPIHSLAVGLFLNYNQLHFFNDIGYRHDTFARWPEPKVSIHNSCVVPKSIKENFDKADGSCLKHYLSYREYNWDRSDSVNGLLRLRRDRW</sequence>
<dbReference type="PANTHER" id="PTHR31121">
    <property type="entry name" value="ALPHA-1,2 MANNOSYLTRANSFERASE KTR1"/>
    <property type="match status" value="1"/>
</dbReference>
<dbReference type="FunFam" id="3.90.550.10:FF:000051">
    <property type="entry name" value="Alpha-1,2-mannosyltransferase (Ktr4)"/>
    <property type="match status" value="1"/>
</dbReference>
<dbReference type="Gene3D" id="3.90.550.10">
    <property type="entry name" value="Spore Coat Polysaccharide Biosynthesis Protein SpsA, Chain A"/>
    <property type="match status" value="1"/>
</dbReference>
<keyword evidence="2 5" id="KW-0808">Transferase</keyword>
<dbReference type="GO" id="GO:0016020">
    <property type="term" value="C:membrane"/>
    <property type="evidence" value="ECO:0007669"/>
    <property type="project" value="InterPro"/>
</dbReference>
<proteinExistence type="inferred from homology"/>
<evidence type="ECO:0000256" key="1">
    <source>
        <dbReference type="ARBA" id="ARBA00007677"/>
    </source>
</evidence>
<dbReference type="InterPro" id="IPR029044">
    <property type="entry name" value="Nucleotide-diphossugar_trans"/>
</dbReference>
<evidence type="ECO:0000256" key="2">
    <source>
        <dbReference type="ARBA" id="ARBA00022679"/>
    </source>
</evidence>